<protein>
    <submittedName>
        <fullName evidence="1">Uncharacterized protein</fullName>
    </submittedName>
</protein>
<comment type="caution">
    <text evidence="1">The sequence shown here is derived from an EMBL/GenBank/DDBJ whole genome shotgun (WGS) entry which is preliminary data.</text>
</comment>
<evidence type="ECO:0000313" key="2">
    <source>
        <dbReference type="Proteomes" id="UP000562682"/>
    </source>
</evidence>
<keyword evidence="2" id="KW-1185">Reference proteome</keyword>
<dbReference type="EMBL" id="JAAOAK010000034">
    <property type="protein sequence ID" value="KAF5693617.1"/>
    <property type="molecule type" value="Genomic_DNA"/>
</dbReference>
<organism evidence="1 2">
    <name type="scientific">Fusarium denticulatum</name>
    <dbReference type="NCBI Taxonomy" id="48507"/>
    <lineage>
        <taxon>Eukaryota</taxon>
        <taxon>Fungi</taxon>
        <taxon>Dikarya</taxon>
        <taxon>Ascomycota</taxon>
        <taxon>Pezizomycotina</taxon>
        <taxon>Sordariomycetes</taxon>
        <taxon>Hypocreomycetidae</taxon>
        <taxon>Hypocreales</taxon>
        <taxon>Nectriaceae</taxon>
        <taxon>Fusarium</taxon>
        <taxon>Fusarium fujikuroi species complex</taxon>
    </lineage>
</organism>
<dbReference type="AlphaFoldDB" id="A0A8H5XHI6"/>
<evidence type="ECO:0000313" key="1">
    <source>
        <dbReference type="EMBL" id="KAF5693617.1"/>
    </source>
</evidence>
<reference evidence="1 2" key="1">
    <citation type="submission" date="2020-05" db="EMBL/GenBank/DDBJ databases">
        <title>Identification and distribution of gene clusters putatively required for synthesis of sphingolipid metabolism inhibitors in phylogenetically diverse species of the filamentous fungus Fusarium.</title>
        <authorList>
            <person name="Kim H.-S."/>
            <person name="Busman M."/>
            <person name="Brown D.W."/>
            <person name="Divon H."/>
            <person name="Uhlig S."/>
            <person name="Proctor R.H."/>
        </authorList>
    </citation>
    <scope>NUCLEOTIDE SEQUENCE [LARGE SCALE GENOMIC DNA]</scope>
    <source>
        <strain evidence="1 2">NRRL 25311</strain>
    </source>
</reference>
<accession>A0A8H5XHI6</accession>
<name>A0A8H5XHI6_9HYPO</name>
<gene>
    <name evidence="1" type="ORF">FDENT_1849</name>
</gene>
<proteinExistence type="predicted"/>
<dbReference type="Proteomes" id="UP000562682">
    <property type="component" value="Unassembled WGS sequence"/>
</dbReference>
<sequence>MGQPKYRQMTAQFKGKDGVELKREPKDDPLVYKYGSNGIQQVNLERRLLTYTLFIDFTGPEKAIGKLWKVLSKMKVFDQWEAHQVYGVRTKDNGQCDYFTPLAPPAS</sequence>